<comment type="caution">
    <text evidence="9">The sequence shown here is derived from an EMBL/GenBank/DDBJ whole genome shotgun (WGS) entry which is preliminary data.</text>
</comment>
<dbReference type="PANTHER" id="PTHR42933">
    <property type="entry name" value="SLR6095 PROTEIN"/>
    <property type="match status" value="1"/>
</dbReference>
<sequence length="457" mass="52343">MMNSEVLVRDIVESYNHAGFKNDTMKQRDFFLSFLTICFINQVQKGYYREQVELLFNIVDVDDLKAVLETEFINKLHETLFYEVVNEALALPDLSPLFRMTDKISFLLEPETFENYGVHELTVIYDHVLQRLQLMNAEDRLSKNFTYQEPPFDFSELISLLAKKDGPHDAYDPFATTGESSVSYVLNNTNVSITTESVLQTSKYIHEKLFIAGATNIDAKHAFALSPKANVGKESFDVAYTLFQPTETEGVREHEIRKRYKKEFIDGRVDSNTIFDKYREHGFIQHIIWSLKQDGIGFVVLGKGPLHRQPESEARNLLLDGNYVDAVIQLPPKLITSKTVPLYVLVLKKNRIRNTKIKFIDASSFCKFDGKCNKLIDLKALADIYHSGITDTNIYTEIDVDKIERNSALLTVSSYVSSEASSYEQIDTDLIRKDLSKQQKLTDYLLSKLNKNTAVSN</sequence>
<comment type="catalytic activity">
    <reaction evidence="7">
        <text>a 2'-deoxyadenosine in DNA + S-adenosyl-L-methionine = an N(6)-methyl-2'-deoxyadenosine in DNA + S-adenosyl-L-homocysteine + H(+)</text>
        <dbReference type="Rhea" id="RHEA:15197"/>
        <dbReference type="Rhea" id="RHEA-COMP:12418"/>
        <dbReference type="Rhea" id="RHEA-COMP:12419"/>
        <dbReference type="ChEBI" id="CHEBI:15378"/>
        <dbReference type="ChEBI" id="CHEBI:57856"/>
        <dbReference type="ChEBI" id="CHEBI:59789"/>
        <dbReference type="ChEBI" id="CHEBI:90615"/>
        <dbReference type="ChEBI" id="CHEBI:90616"/>
        <dbReference type="EC" id="2.1.1.72"/>
    </reaction>
</comment>
<keyword evidence="3" id="KW-0489">Methyltransferase</keyword>
<keyword evidence="10" id="KW-1185">Reference proteome</keyword>
<keyword evidence="4" id="KW-0808">Transferase</keyword>
<evidence type="ECO:0000256" key="1">
    <source>
        <dbReference type="ARBA" id="ARBA00006594"/>
    </source>
</evidence>
<dbReference type="RefSeq" id="WP_192508873.1">
    <property type="nucleotide sequence ID" value="NZ_AQGV01000013.1"/>
</dbReference>
<comment type="similarity">
    <text evidence="1">Belongs to the N(4)/N(6)-methyltransferase family.</text>
</comment>
<dbReference type="InterPro" id="IPR003356">
    <property type="entry name" value="DNA_methylase_A-5"/>
</dbReference>
<keyword evidence="5" id="KW-0949">S-adenosyl-L-methionine</keyword>
<dbReference type="InterPro" id="IPR051537">
    <property type="entry name" value="DNA_Adenine_Mtase"/>
</dbReference>
<proteinExistence type="inferred from homology"/>
<reference evidence="9 10" key="1">
    <citation type="submission" date="2015-03" db="EMBL/GenBank/DDBJ databases">
        <title>Genome sequence of Pseudoalteromonas aurantia.</title>
        <authorList>
            <person name="Xie B.-B."/>
            <person name="Rong J.-C."/>
            <person name="Qin Q.-L."/>
            <person name="Zhang Y.-Z."/>
        </authorList>
    </citation>
    <scope>NUCLEOTIDE SEQUENCE [LARGE SCALE GENOMIC DNA]</scope>
    <source>
        <strain evidence="9 10">208</strain>
    </source>
</reference>
<name>A0ABR9EIV8_9GAMM</name>
<organism evidence="9 10">
    <name type="scientific">Pseudoalteromonas aurantia 208</name>
    <dbReference type="NCBI Taxonomy" id="1314867"/>
    <lineage>
        <taxon>Bacteria</taxon>
        <taxon>Pseudomonadati</taxon>
        <taxon>Pseudomonadota</taxon>
        <taxon>Gammaproteobacteria</taxon>
        <taxon>Alteromonadales</taxon>
        <taxon>Pseudoalteromonadaceae</taxon>
        <taxon>Pseudoalteromonas</taxon>
    </lineage>
</organism>
<protein>
    <recommendedName>
        <fullName evidence="2">site-specific DNA-methyltransferase (adenine-specific)</fullName>
        <ecNumber evidence="2">2.1.1.72</ecNumber>
    </recommendedName>
</protein>
<evidence type="ECO:0000259" key="8">
    <source>
        <dbReference type="Pfam" id="PF02384"/>
    </source>
</evidence>
<dbReference type="EMBL" id="AQGV01000013">
    <property type="protein sequence ID" value="MBE0369663.1"/>
    <property type="molecule type" value="Genomic_DNA"/>
</dbReference>
<evidence type="ECO:0000256" key="2">
    <source>
        <dbReference type="ARBA" id="ARBA00011900"/>
    </source>
</evidence>
<evidence type="ECO:0000256" key="6">
    <source>
        <dbReference type="ARBA" id="ARBA00022747"/>
    </source>
</evidence>
<gene>
    <name evidence="9" type="primary">hsdM</name>
    <name evidence="9" type="ORF">PAUR_a4213</name>
</gene>
<dbReference type="InterPro" id="IPR029063">
    <property type="entry name" value="SAM-dependent_MTases_sf"/>
</dbReference>
<evidence type="ECO:0000256" key="3">
    <source>
        <dbReference type="ARBA" id="ARBA00022603"/>
    </source>
</evidence>
<evidence type="ECO:0000313" key="10">
    <source>
        <dbReference type="Proteomes" id="UP000615755"/>
    </source>
</evidence>
<feature type="domain" description="DNA methylase adenine-specific" evidence="8">
    <location>
        <begin position="277"/>
        <end position="421"/>
    </location>
</feature>
<dbReference type="EC" id="2.1.1.72" evidence="2"/>
<evidence type="ECO:0000256" key="5">
    <source>
        <dbReference type="ARBA" id="ARBA00022691"/>
    </source>
</evidence>
<accession>A0ABR9EIV8</accession>
<dbReference type="SUPFAM" id="SSF53335">
    <property type="entry name" value="S-adenosyl-L-methionine-dependent methyltransferases"/>
    <property type="match status" value="1"/>
</dbReference>
<keyword evidence="6" id="KW-0680">Restriction system</keyword>
<evidence type="ECO:0000313" key="9">
    <source>
        <dbReference type="EMBL" id="MBE0369663.1"/>
    </source>
</evidence>
<dbReference type="Gene3D" id="3.40.50.150">
    <property type="entry name" value="Vaccinia Virus protein VP39"/>
    <property type="match status" value="1"/>
</dbReference>
<evidence type="ECO:0000256" key="7">
    <source>
        <dbReference type="ARBA" id="ARBA00047942"/>
    </source>
</evidence>
<dbReference type="Pfam" id="PF02384">
    <property type="entry name" value="N6_Mtase"/>
    <property type="match status" value="1"/>
</dbReference>
<dbReference type="PANTHER" id="PTHR42933:SF3">
    <property type="entry name" value="TYPE I RESTRICTION ENZYME MJAVIII METHYLASE SUBUNIT"/>
    <property type="match status" value="1"/>
</dbReference>
<evidence type="ECO:0000256" key="4">
    <source>
        <dbReference type="ARBA" id="ARBA00022679"/>
    </source>
</evidence>
<dbReference type="Proteomes" id="UP000615755">
    <property type="component" value="Unassembled WGS sequence"/>
</dbReference>